<evidence type="ECO:0000256" key="3">
    <source>
        <dbReference type="ARBA" id="ARBA00022679"/>
    </source>
</evidence>
<dbReference type="InterPro" id="IPR050219">
    <property type="entry name" value="DnaG_primase"/>
</dbReference>
<keyword evidence="8 12" id="KW-0862">Zinc</keyword>
<comment type="function">
    <text evidence="12">RNA polymerase that catalyzes the synthesis of short RNA molecules used as primers for DNA polymerase during DNA replication.</text>
</comment>
<evidence type="ECO:0000313" key="15">
    <source>
        <dbReference type="Proteomes" id="UP001145087"/>
    </source>
</evidence>
<dbReference type="AlphaFoldDB" id="A0A9X3J493"/>
<evidence type="ECO:0000256" key="4">
    <source>
        <dbReference type="ARBA" id="ARBA00022695"/>
    </source>
</evidence>
<comment type="caution">
    <text evidence="14">The sequence shown here is derived from an EMBL/GenBank/DDBJ whole genome shotgun (WGS) entry which is preliminary data.</text>
</comment>
<dbReference type="Pfam" id="PF01807">
    <property type="entry name" value="Zn_ribbon_DnaG"/>
    <property type="match status" value="1"/>
</dbReference>
<evidence type="ECO:0000259" key="13">
    <source>
        <dbReference type="PROSITE" id="PS50880"/>
    </source>
</evidence>
<keyword evidence="15" id="KW-1185">Reference proteome</keyword>
<dbReference type="RefSeq" id="WP_343332528.1">
    <property type="nucleotide sequence ID" value="NZ_JAPOHD010000013.1"/>
</dbReference>
<evidence type="ECO:0000256" key="11">
    <source>
        <dbReference type="ARBA" id="ARBA00023163"/>
    </source>
</evidence>
<organism evidence="14 15">
    <name type="scientific">Draconibacterium aestuarii</name>
    <dbReference type="NCBI Taxonomy" id="2998507"/>
    <lineage>
        <taxon>Bacteria</taxon>
        <taxon>Pseudomonadati</taxon>
        <taxon>Bacteroidota</taxon>
        <taxon>Bacteroidia</taxon>
        <taxon>Marinilabiliales</taxon>
        <taxon>Prolixibacteraceae</taxon>
        <taxon>Draconibacterium</taxon>
    </lineage>
</organism>
<evidence type="ECO:0000256" key="8">
    <source>
        <dbReference type="ARBA" id="ARBA00022833"/>
    </source>
</evidence>
<evidence type="ECO:0000256" key="9">
    <source>
        <dbReference type="ARBA" id="ARBA00022842"/>
    </source>
</evidence>
<dbReference type="SUPFAM" id="SSF52540">
    <property type="entry name" value="P-loop containing nucleoside triphosphate hydrolases"/>
    <property type="match status" value="1"/>
</dbReference>
<dbReference type="SMART" id="SM00400">
    <property type="entry name" value="ZnF_CHCC"/>
    <property type="match status" value="1"/>
</dbReference>
<comment type="catalytic activity">
    <reaction evidence="12">
        <text>ssDNA + n NTP = ssDNA/pppN(pN)n-1 hybrid + (n-1) diphosphate.</text>
        <dbReference type="EC" id="2.7.7.101"/>
    </reaction>
</comment>
<dbReference type="GO" id="GO:0005737">
    <property type="term" value="C:cytoplasm"/>
    <property type="evidence" value="ECO:0007669"/>
    <property type="project" value="TreeGrafter"/>
</dbReference>
<protein>
    <recommendedName>
        <fullName evidence="12">DNA primase</fullName>
        <ecNumber evidence="12">2.7.7.101</ecNumber>
    </recommendedName>
</protein>
<dbReference type="NCBIfam" id="TIGR01391">
    <property type="entry name" value="dnaG"/>
    <property type="match status" value="1"/>
</dbReference>
<dbReference type="Gene3D" id="3.40.1360.10">
    <property type="match status" value="1"/>
</dbReference>
<dbReference type="InterPro" id="IPR013264">
    <property type="entry name" value="DNAG_N"/>
</dbReference>
<comment type="subunit">
    <text evidence="12">Monomer. Interacts with DnaB.</text>
</comment>
<dbReference type="Pfam" id="PF08275">
    <property type="entry name" value="DNAG_N"/>
    <property type="match status" value="1"/>
</dbReference>
<comment type="domain">
    <text evidence="12">Contains an N-terminal zinc-binding domain, a central core domain that contains the primase activity, and a C-terminal DnaB-binding domain.</text>
</comment>
<dbReference type="InterPro" id="IPR006295">
    <property type="entry name" value="DNA_primase_DnaG"/>
</dbReference>
<dbReference type="GO" id="GO:1990077">
    <property type="term" value="C:primosome complex"/>
    <property type="evidence" value="ECO:0007669"/>
    <property type="project" value="UniProtKB-KW"/>
</dbReference>
<dbReference type="EMBL" id="JAPOHD010000013">
    <property type="protein sequence ID" value="MCY1720194.1"/>
    <property type="molecule type" value="Genomic_DNA"/>
</dbReference>
<evidence type="ECO:0000256" key="12">
    <source>
        <dbReference type="HAMAP-Rule" id="MF_00974"/>
    </source>
</evidence>
<dbReference type="Proteomes" id="UP001145087">
    <property type="component" value="Unassembled WGS sequence"/>
</dbReference>
<keyword evidence="7 12" id="KW-0863">Zinc-finger</keyword>
<dbReference type="InterPro" id="IPR006171">
    <property type="entry name" value="TOPRIM_dom"/>
</dbReference>
<dbReference type="GO" id="GO:0000428">
    <property type="term" value="C:DNA-directed RNA polymerase complex"/>
    <property type="evidence" value="ECO:0007669"/>
    <property type="project" value="UniProtKB-KW"/>
</dbReference>
<dbReference type="PANTHER" id="PTHR30313">
    <property type="entry name" value="DNA PRIMASE"/>
    <property type="match status" value="1"/>
</dbReference>
<dbReference type="InterPro" id="IPR034151">
    <property type="entry name" value="TOPRIM_DnaG_bac"/>
</dbReference>
<keyword evidence="10 12" id="KW-0238">DNA-binding</keyword>
<sequence>MDVKQVIERINDDIVEVVGNFIELKRNGRLYKACCPFHGEKTPSFTVTPERNMFKCFGCSEGGDAIRFIEKHEGVDFKEAVEIGAKKLHLDFSWHNAKPFNQEEYNHHQSLKIVSSKAAEFFRENLKNDKAALAYFTSRGFEYSDDDTFMTGYAPDGNVLLKWATKNGIKKNLLIEAGLVKSDNGREWDFFRNRLMFPICNKSGEVIAFTGRTLETDAEKLKKTPKYLNTPDTPIFTKGNELYALNLARPSIRKYDRAYLVEGNTDVKRLHETRVFNTITPCGTALTVEQALLLKTYTNKVTLIYDGDDAGRKAIRKNAEILIKQQFHVSVILLNDGDDPDSVFVETEREIEVETFDEKAQKKVKGKGFETVPAEKIFEEYNETAEDYIVFKIKQEEKKTRNPVYKSELIKDTAALISYYDDPSKQEVYVEFVSGIIKPKKAWQDALKTFVAEKAPVIEKKSRIPKISMEDYMEWGFYSDKNCLWFRGRKDDPEKKSNFTMSPLFHIESTVNAKRLYELKNMHGITRVLEVPQKDLVSLSAFRVRIESLGNFLWTGSEADLNVLKAWLYEKTQSCKEIAQMGWQKEGFFAWGNGIYNGKFTEVDKYGIARHGENNYYIPAKSSIYQQEENLFEFERKFIHMEGNITLREYVKKFTRVFGDNGKIAICFYMASLFRDVVVRRFEKFPVMNLFGPKGAGKNACAEALLHFFGLRPKVPNLHNTSKAALADHVATTANAICVLDEYRNDLEMEKREFLKGLWDGTGRTRMNMDKDKKKETTSVDQGVIVCGQQMATADIALFSRFIVLSFTQTEYSDTEKRNFEELEEINKRGLTHITHQVLKHRQYFSDNYKQKVNECADDFRKELGDTVVETRIFNNWLCVLAAYATLEEELELPWDYTETIHLAVKLMLTQNAETKKNDDLGSFWKAVQFLISSNILLEGGDYKTAFTDKVTWRKGIQTKDKEQVKWLEGKNVFWLNMQRVFNLYKRQVLGEGDKPLPESTVEYYLKNSKAFLFETKKESFKKIDPKTGLQEVRDDKKMRTSTTALVFDMDLLNLNVAIDDEDEVKDIKVVEDTEPKADTDTTDMPF</sequence>
<reference evidence="14" key="1">
    <citation type="submission" date="2022-11" db="EMBL/GenBank/DDBJ databases">
        <title>Marilongibacter aestuarii gen. nov., sp. nov., isolated from tidal flat sediment.</title>
        <authorList>
            <person name="Jiayan W."/>
        </authorList>
    </citation>
    <scope>NUCLEOTIDE SEQUENCE</scope>
    <source>
        <strain evidence="14">Z1-6</strain>
    </source>
</reference>
<evidence type="ECO:0000313" key="14">
    <source>
        <dbReference type="EMBL" id="MCY1720194.1"/>
    </source>
</evidence>
<dbReference type="InterPro" id="IPR027417">
    <property type="entry name" value="P-loop_NTPase"/>
</dbReference>
<evidence type="ECO:0000256" key="2">
    <source>
        <dbReference type="ARBA" id="ARBA00022515"/>
    </source>
</evidence>
<comment type="similarity">
    <text evidence="12">Belongs to the DnaG primase family.</text>
</comment>
<keyword evidence="11 12" id="KW-0804">Transcription</keyword>
<keyword evidence="2 12" id="KW-0639">Primosome</keyword>
<dbReference type="Gene3D" id="3.90.580.10">
    <property type="entry name" value="Zinc finger, CHC2-type domain"/>
    <property type="match status" value="1"/>
</dbReference>
<dbReference type="PROSITE" id="PS50880">
    <property type="entry name" value="TOPRIM"/>
    <property type="match status" value="1"/>
</dbReference>
<evidence type="ECO:0000256" key="10">
    <source>
        <dbReference type="ARBA" id="ARBA00023125"/>
    </source>
</evidence>
<dbReference type="Gene3D" id="3.90.980.10">
    <property type="entry name" value="DNA primase, catalytic core, N-terminal domain"/>
    <property type="match status" value="1"/>
</dbReference>
<keyword evidence="3 12" id="KW-0808">Transferase</keyword>
<dbReference type="SMART" id="SM00493">
    <property type="entry name" value="TOPRIM"/>
    <property type="match status" value="1"/>
</dbReference>
<evidence type="ECO:0000256" key="6">
    <source>
        <dbReference type="ARBA" id="ARBA00022723"/>
    </source>
</evidence>
<keyword evidence="6 12" id="KW-0479">Metal-binding</keyword>
<name>A0A9X3J493_9BACT</name>
<dbReference type="InterPro" id="IPR002694">
    <property type="entry name" value="Znf_CHC2"/>
</dbReference>
<dbReference type="HAMAP" id="MF_00974">
    <property type="entry name" value="DNA_primase_DnaG"/>
    <property type="match status" value="1"/>
</dbReference>
<dbReference type="Pfam" id="PF13155">
    <property type="entry name" value="Toprim_2"/>
    <property type="match status" value="1"/>
</dbReference>
<evidence type="ECO:0000256" key="7">
    <source>
        <dbReference type="ARBA" id="ARBA00022771"/>
    </source>
</evidence>
<keyword evidence="1 12" id="KW-0240">DNA-directed RNA polymerase</keyword>
<dbReference type="GO" id="GO:0003677">
    <property type="term" value="F:DNA binding"/>
    <property type="evidence" value="ECO:0007669"/>
    <property type="project" value="UniProtKB-KW"/>
</dbReference>
<dbReference type="InterPro" id="IPR030846">
    <property type="entry name" value="DnaG_bac"/>
</dbReference>
<dbReference type="EC" id="2.7.7.101" evidence="12"/>
<dbReference type="GO" id="GO:0006269">
    <property type="term" value="P:DNA replication, synthesis of primer"/>
    <property type="evidence" value="ECO:0007669"/>
    <property type="project" value="UniProtKB-UniRule"/>
</dbReference>
<evidence type="ECO:0000256" key="5">
    <source>
        <dbReference type="ARBA" id="ARBA00022705"/>
    </source>
</evidence>
<dbReference type="SUPFAM" id="SSF57783">
    <property type="entry name" value="Zinc beta-ribbon"/>
    <property type="match status" value="1"/>
</dbReference>
<dbReference type="SUPFAM" id="SSF56731">
    <property type="entry name" value="DNA primase core"/>
    <property type="match status" value="1"/>
</dbReference>
<dbReference type="Gene3D" id="3.40.50.300">
    <property type="entry name" value="P-loop containing nucleotide triphosphate hydrolases"/>
    <property type="match status" value="1"/>
</dbReference>
<dbReference type="InterPro" id="IPR037068">
    <property type="entry name" value="DNA_primase_core_N_sf"/>
</dbReference>
<evidence type="ECO:0000256" key="1">
    <source>
        <dbReference type="ARBA" id="ARBA00022478"/>
    </source>
</evidence>
<keyword evidence="5 12" id="KW-0235">DNA replication</keyword>
<dbReference type="FunFam" id="3.90.580.10:FF:000001">
    <property type="entry name" value="DNA primase"/>
    <property type="match status" value="1"/>
</dbReference>
<comment type="cofactor">
    <cofactor evidence="12">
        <name>Zn(2+)</name>
        <dbReference type="ChEBI" id="CHEBI:29105"/>
    </cofactor>
    <text evidence="12">Binds 1 zinc ion per monomer.</text>
</comment>
<proteinExistence type="inferred from homology"/>
<dbReference type="GO" id="GO:0008270">
    <property type="term" value="F:zinc ion binding"/>
    <property type="evidence" value="ECO:0007669"/>
    <property type="project" value="UniProtKB-UniRule"/>
</dbReference>
<feature type="domain" description="Toprim" evidence="13">
    <location>
        <begin position="256"/>
        <end position="337"/>
    </location>
</feature>
<feature type="zinc finger region" description="CHC2-type" evidence="12">
    <location>
        <begin position="35"/>
        <end position="59"/>
    </location>
</feature>
<dbReference type="InterPro" id="IPR036977">
    <property type="entry name" value="DNA_primase_Znf_CHC2"/>
</dbReference>
<gene>
    <name evidence="12 14" type="primary">dnaG</name>
    <name evidence="14" type="ORF">OU798_07560</name>
</gene>
<dbReference type="CDD" id="cd03364">
    <property type="entry name" value="TOPRIM_DnaG_primases"/>
    <property type="match status" value="1"/>
</dbReference>
<dbReference type="PANTHER" id="PTHR30313:SF2">
    <property type="entry name" value="DNA PRIMASE"/>
    <property type="match status" value="1"/>
</dbReference>
<accession>A0A9X3J493</accession>
<dbReference type="GO" id="GO:0003899">
    <property type="term" value="F:DNA-directed RNA polymerase activity"/>
    <property type="evidence" value="ECO:0007669"/>
    <property type="project" value="UniProtKB-UniRule"/>
</dbReference>
<keyword evidence="9" id="KW-0460">Magnesium</keyword>
<keyword evidence="4 12" id="KW-0548">Nucleotidyltransferase</keyword>